<keyword evidence="4" id="KW-0271">Exosome</keyword>
<dbReference type="OrthoDB" id="27298at2759"/>
<keyword evidence="3" id="KW-0698">rRNA processing</keyword>
<comment type="subcellular location">
    <subcellularLocation>
        <location evidence="1">Nucleus</location>
    </subcellularLocation>
</comment>
<feature type="domain" description="Exoribonuclease phosphorolytic" evidence="6">
    <location>
        <begin position="31"/>
        <end position="145"/>
    </location>
</feature>
<evidence type="ECO:0000256" key="1">
    <source>
        <dbReference type="ARBA" id="ARBA00004123"/>
    </source>
</evidence>
<name>A0A5B8MDV6_9CHLO</name>
<comment type="similarity">
    <text evidence="2">Belongs to the RNase PH family.</text>
</comment>
<evidence type="ECO:0000256" key="4">
    <source>
        <dbReference type="ARBA" id="ARBA00022835"/>
    </source>
</evidence>
<dbReference type="PANTHER" id="PTHR11953:SF1">
    <property type="entry name" value="EXOSOME COMPLEX COMPONENT RRP46"/>
    <property type="match status" value="1"/>
</dbReference>
<dbReference type="Gene3D" id="3.30.230.70">
    <property type="entry name" value="GHMP Kinase, N-terminal domain"/>
    <property type="match status" value="1"/>
</dbReference>
<dbReference type="InterPro" id="IPR027408">
    <property type="entry name" value="PNPase/RNase_PH_dom_sf"/>
</dbReference>
<dbReference type="Proteomes" id="UP000316726">
    <property type="component" value="Chromosome 2"/>
</dbReference>
<gene>
    <name evidence="7" type="ORF">A3770_02p10950</name>
</gene>
<dbReference type="EMBL" id="CP031035">
    <property type="protein sequence ID" value="QDZ18577.1"/>
    <property type="molecule type" value="Genomic_DNA"/>
</dbReference>
<dbReference type="GO" id="GO:0071051">
    <property type="term" value="P:poly(A)-dependent snoRNA 3'-end processing"/>
    <property type="evidence" value="ECO:0007669"/>
    <property type="project" value="TreeGrafter"/>
</dbReference>
<evidence type="ECO:0000256" key="3">
    <source>
        <dbReference type="ARBA" id="ARBA00022552"/>
    </source>
</evidence>
<dbReference type="GO" id="GO:0003723">
    <property type="term" value="F:RNA binding"/>
    <property type="evidence" value="ECO:0007669"/>
    <property type="project" value="TreeGrafter"/>
</dbReference>
<evidence type="ECO:0000313" key="8">
    <source>
        <dbReference type="Proteomes" id="UP000316726"/>
    </source>
</evidence>
<dbReference type="GO" id="GO:0006364">
    <property type="term" value="P:rRNA processing"/>
    <property type="evidence" value="ECO:0007669"/>
    <property type="project" value="UniProtKB-KW"/>
</dbReference>
<keyword evidence="5" id="KW-0539">Nucleus</keyword>
<dbReference type="InterPro" id="IPR020568">
    <property type="entry name" value="Ribosomal_Su5_D2-typ_SF"/>
</dbReference>
<evidence type="ECO:0000256" key="2">
    <source>
        <dbReference type="ARBA" id="ARBA00006678"/>
    </source>
</evidence>
<proteinExistence type="inferred from homology"/>
<sequence>MVDGGRGDGREDLELRSSRYELGVTGVGNGKVEGSVRLTSGRTEVAVEVKGPEASLASVVVKPTANRDRVSVNVKSVVSPVSGQSGEREQALEESIIKFVAGVLDPSCPPRTTITVVAQILSEDGSLLACLLNATALALMEAGIPLYGTPVSVAVAVAHSEPSPPRLCLDPDLAEERTSQLVGTYSYLFSSVDSSESAIEEMKANIVHVSTLGNSNAQTALHALTVAEKAARLVLRTRAC</sequence>
<dbReference type="GO" id="GO:0000176">
    <property type="term" value="C:nuclear exosome (RNase complex)"/>
    <property type="evidence" value="ECO:0007669"/>
    <property type="project" value="TreeGrafter"/>
</dbReference>
<dbReference type="GO" id="GO:0016075">
    <property type="term" value="P:rRNA catabolic process"/>
    <property type="evidence" value="ECO:0007669"/>
    <property type="project" value="TreeGrafter"/>
</dbReference>
<protein>
    <submittedName>
        <fullName evidence="7">Putative exoribonuclease</fullName>
    </submittedName>
</protein>
<reference evidence="7 8" key="1">
    <citation type="submission" date="2018-07" db="EMBL/GenBank/DDBJ databases">
        <title>The complete nuclear genome of the prasinophyte Chloropicon primus (CCMP1205).</title>
        <authorList>
            <person name="Pombert J.-F."/>
            <person name="Otis C."/>
            <person name="Turmel M."/>
            <person name="Lemieux C."/>
        </authorList>
    </citation>
    <scope>NUCLEOTIDE SEQUENCE [LARGE SCALE GENOMIC DNA]</scope>
    <source>
        <strain evidence="7 8">CCMP1205</strain>
    </source>
</reference>
<keyword evidence="8" id="KW-1185">Reference proteome</keyword>
<dbReference type="SUPFAM" id="SSF54211">
    <property type="entry name" value="Ribosomal protein S5 domain 2-like"/>
    <property type="match status" value="1"/>
</dbReference>
<evidence type="ECO:0000256" key="5">
    <source>
        <dbReference type="ARBA" id="ARBA00023242"/>
    </source>
</evidence>
<dbReference type="InterPro" id="IPR050080">
    <property type="entry name" value="RNase_PH"/>
</dbReference>
<evidence type="ECO:0000259" key="6">
    <source>
        <dbReference type="Pfam" id="PF01138"/>
    </source>
</evidence>
<evidence type="ECO:0000313" key="7">
    <source>
        <dbReference type="EMBL" id="QDZ18577.1"/>
    </source>
</evidence>
<dbReference type="PANTHER" id="PTHR11953">
    <property type="entry name" value="EXOSOME COMPLEX COMPONENT"/>
    <property type="match status" value="1"/>
</dbReference>
<dbReference type="GO" id="GO:0005730">
    <property type="term" value="C:nucleolus"/>
    <property type="evidence" value="ECO:0007669"/>
    <property type="project" value="TreeGrafter"/>
</dbReference>
<dbReference type="GO" id="GO:0034475">
    <property type="term" value="P:U4 snRNA 3'-end processing"/>
    <property type="evidence" value="ECO:0007669"/>
    <property type="project" value="TreeGrafter"/>
</dbReference>
<organism evidence="7 8">
    <name type="scientific">Chloropicon primus</name>
    <dbReference type="NCBI Taxonomy" id="1764295"/>
    <lineage>
        <taxon>Eukaryota</taxon>
        <taxon>Viridiplantae</taxon>
        <taxon>Chlorophyta</taxon>
        <taxon>Chloropicophyceae</taxon>
        <taxon>Chloropicales</taxon>
        <taxon>Chloropicaceae</taxon>
        <taxon>Chloropicon</taxon>
    </lineage>
</organism>
<dbReference type="Pfam" id="PF01138">
    <property type="entry name" value="RNase_PH"/>
    <property type="match status" value="1"/>
</dbReference>
<dbReference type="AlphaFoldDB" id="A0A5B8MDV6"/>
<dbReference type="InterPro" id="IPR001247">
    <property type="entry name" value="ExoRNase_PH_dom1"/>
</dbReference>
<accession>A0A5B8MDV6</accession>
<dbReference type="GO" id="GO:0000177">
    <property type="term" value="C:cytoplasmic exosome (RNase complex)"/>
    <property type="evidence" value="ECO:0007669"/>
    <property type="project" value="TreeGrafter"/>
</dbReference>
<dbReference type="STRING" id="1764295.A0A5B8MDV6"/>
<dbReference type="GO" id="GO:0071028">
    <property type="term" value="P:nuclear mRNA surveillance"/>
    <property type="evidence" value="ECO:0007669"/>
    <property type="project" value="TreeGrafter"/>
</dbReference>